<dbReference type="EMBL" id="FORM01000004">
    <property type="protein sequence ID" value="SFJ08569.1"/>
    <property type="molecule type" value="Genomic_DNA"/>
</dbReference>
<accession>A0A1I3NHB2</accession>
<evidence type="ECO:0000313" key="3">
    <source>
        <dbReference type="Proteomes" id="UP000199559"/>
    </source>
</evidence>
<organism evidence="2 3">
    <name type="scientific">Olleya namhaensis</name>
    <dbReference type="NCBI Taxonomy" id="1144750"/>
    <lineage>
        <taxon>Bacteria</taxon>
        <taxon>Pseudomonadati</taxon>
        <taxon>Bacteroidota</taxon>
        <taxon>Flavobacteriia</taxon>
        <taxon>Flavobacteriales</taxon>
        <taxon>Flavobacteriaceae</taxon>
    </lineage>
</organism>
<protein>
    <submittedName>
        <fullName evidence="2">Uncharacterized protein</fullName>
    </submittedName>
</protein>
<feature type="transmembrane region" description="Helical" evidence="1">
    <location>
        <begin position="46"/>
        <end position="66"/>
    </location>
</feature>
<gene>
    <name evidence="2" type="ORF">SAMN05443431_104149</name>
</gene>
<keyword evidence="3" id="KW-1185">Reference proteome</keyword>
<name>A0A1I3NHB2_9FLAO</name>
<reference evidence="3" key="1">
    <citation type="submission" date="2016-10" db="EMBL/GenBank/DDBJ databases">
        <authorList>
            <person name="Varghese N."/>
            <person name="Submissions S."/>
        </authorList>
    </citation>
    <scope>NUCLEOTIDE SEQUENCE [LARGE SCALE GENOMIC DNA]</scope>
    <source>
        <strain evidence="3">DSM 28881</strain>
    </source>
</reference>
<feature type="transmembrane region" description="Helical" evidence="1">
    <location>
        <begin position="87"/>
        <end position="102"/>
    </location>
</feature>
<proteinExistence type="predicted"/>
<feature type="transmembrane region" description="Helical" evidence="1">
    <location>
        <begin position="7"/>
        <end position="26"/>
    </location>
</feature>
<keyword evidence="1" id="KW-0472">Membrane</keyword>
<feature type="transmembrane region" description="Helical" evidence="1">
    <location>
        <begin position="108"/>
        <end position="124"/>
    </location>
</feature>
<dbReference type="Proteomes" id="UP000199559">
    <property type="component" value="Unassembled WGS sequence"/>
</dbReference>
<evidence type="ECO:0000256" key="1">
    <source>
        <dbReference type="SAM" id="Phobius"/>
    </source>
</evidence>
<dbReference type="AlphaFoldDB" id="A0A1I3NHB2"/>
<keyword evidence="1" id="KW-1133">Transmembrane helix</keyword>
<dbReference type="RefSeq" id="WP_090839247.1">
    <property type="nucleotide sequence ID" value="NZ_CANKYB010000008.1"/>
</dbReference>
<evidence type="ECO:0000313" key="2">
    <source>
        <dbReference type="EMBL" id="SFJ08569.1"/>
    </source>
</evidence>
<sequence length="136" mass="15332">MKEQLKVFRIIHLALVAGLVVAYFVLGNLSDFSQLKLPTLDNDNMIYLAIPIAAFIISNLMFKMLVSKIDNALSLKEKIVPYQSASIVRYAIIEGAAFLILILKPELIVFGLLLIVYLALLMPTEQRIKRDLQILD</sequence>
<keyword evidence="1" id="KW-0812">Transmembrane</keyword>